<feature type="compositionally biased region" description="Basic residues" evidence="13">
    <location>
        <begin position="201"/>
        <end position="210"/>
    </location>
</feature>
<evidence type="ECO:0000256" key="12">
    <source>
        <dbReference type="ARBA" id="ARBA00083330"/>
    </source>
</evidence>
<comment type="subunit">
    <text evidence="9">Interacts with MLH1.</text>
</comment>
<evidence type="ECO:0000256" key="5">
    <source>
        <dbReference type="ARBA" id="ARBA00023125"/>
    </source>
</evidence>
<name>A0AAV6STI9_SOLSE</name>
<evidence type="ECO:0000256" key="8">
    <source>
        <dbReference type="ARBA" id="ARBA00055831"/>
    </source>
</evidence>
<proteinExistence type="predicted"/>
<protein>
    <recommendedName>
        <fullName evidence="10">Methyl-CpG-binding domain protein 4</fullName>
    </recommendedName>
    <alternativeName>
        <fullName evidence="11">Methyl-CpG-binding protein MBD4</fullName>
    </alternativeName>
    <alternativeName>
        <fullName evidence="12">Mismatch-specific DNA N-glycosylase</fullName>
    </alternativeName>
</protein>
<evidence type="ECO:0000256" key="13">
    <source>
        <dbReference type="SAM" id="MobiDB-lite"/>
    </source>
</evidence>
<evidence type="ECO:0000313" key="16">
    <source>
        <dbReference type="Proteomes" id="UP000693946"/>
    </source>
</evidence>
<feature type="region of interest" description="Disordered" evidence="13">
    <location>
        <begin position="277"/>
        <end position="415"/>
    </location>
</feature>
<evidence type="ECO:0000256" key="6">
    <source>
        <dbReference type="ARBA" id="ARBA00023204"/>
    </source>
</evidence>
<dbReference type="PANTHER" id="PTHR15074:SF7">
    <property type="entry name" value="METHYL-CPG-BINDING DOMAIN PROTEIN 4"/>
    <property type="match status" value="1"/>
</dbReference>
<dbReference type="PROSITE" id="PS50982">
    <property type="entry name" value="MBD"/>
    <property type="match status" value="1"/>
</dbReference>
<feature type="compositionally biased region" description="Basic and acidic residues" evidence="13">
    <location>
        <begin position="303"/>
        <end position="312"/>
    </location>
</feature>
<keyword evidence="3" id="KW-0227">DNA damage</keyword>
<dbReference type="GO" id="GO:0005634">
    <property type="term" value="C:nucleus"/>
    <property type="evidence" value="ECO:0007669"/>
    <property type="project" value="UniProtKB-SubCell"/>
</dbReference>
<keyword evidence="5" id="KW-0238">DNA-binding</keyword>
<evidence type="ECO:0000256" key="1">
    <source>
        <dbReference type="ARBA" id="ARBA00004123"/>
    </source>
</evidence>
<accession>A0AAV6STI9</accession>
<evidence type="ECO:0000256" key="4">
    <source>
        <dbReference type="ARBA" id="ARBA00022801"/>
    </source>
</evidence>
<gene>
    <name evidence="15" type="ORF">JOB18_036101</name>
</gene>
<feature type="compositionally biased region" description="Basic and acidic residues" evidence="13">
    <location>
        <begin position="236"/>
        <end position="250"/>
    </location>
</feature>
<feature type="compositionally biased region" description="Basic and acidic residues" evidence="13">
    <location>
        <begin position="358"/>
        <end position="369"/>
    </location>
</feature>
<comment type="caution">
    <text evidence="15">The sequence shown here is derived from an EMBL/GenBank/DDBJ whole genome shotgun (WGS) entry which is preliminary data.</text>
</comment>
<organism evidence="15 16">
    <name type="scientific">Solea senegalensis</name>
    <name type="common">Senegalese sole</name>
    <dbReference type="NCBI Taxonomy" id="28829"/>
    <lineage>
        <taxon>Eukaryota</taxon>
        <taxon>Metazoa</taxon>
        <taxon>Chordata</taxon>
        <taxon>Craniata</taxon>
        <taxon>Vertebrata</taxon>
        <taxon>Euteleostomi</taxon>
        <taxon>Actinopterygii</taxon>
        <taxon>Neopterygii</taxon>
        <taxon>Teleostei</taxon>
        <taxon>Neoteleostei</taxon>
        <taxon>Acanthomorphata</taxon>
        <taxon>Carangaria</taxon>
        <taxon>Pleuronectiformes</taxon>
        <taxon>Pleuronectoidei</taxon>
        <taxon>Soleidae</taxon>
        <taxon>Solea</taxon>
    </lineage>
</organism>
<feature type="domain" description="MBD" evidence="14">
    <location>
        <begin position="115"/>
        <end position="187"/>
    </location>
</feature>
<evidence type="ECO:0000256" key="10">
    <source>
        <dbReference type="ARBA" id="ARBA00069821"/>
    </source>
</evidence>
<evidence type="ECO:0000256" key="2">
    <source>
        <dbReference type="ARBA" id="ARBA00022553"/>
    </source>
</evidence>
<dbReference type="SMART" id="SM00391">
    <property type="entry name" value="MBD"/>
    <property type="match status" value="1"/>
</dbReference>
<dbReference type="PANTHER" id="PTHR15074">
    <property type="entry name" value="METHYL-CPG-BINDING PROTEIN"/>
    <property type="match status" value="1"/>
</dbReference>
<keyword evidence="16" id="KW-1185">Reference proteome</keyword>
<dbReference type="EMBL" id="JAGKHQ010000003">
    <property type="protein sequence ID" value="KAG7520796.1"/>
    <property type="molecule type" value="Genomic_DNA"/>
</dbReference>
<sequence>MWKHLDVTKRPCQCGKLTDLATPLGCARYFLHAEELLCVFTANSLPPSLLSSELHKEDREDREDTLVSTPLRTVYFHHSQDQKNNTACKEMHPIDSDIIQLETSGDRNNQSKEDKEDLCQISTTMPTGWIREVRQRRGGKTAGKLDVYITSPQGQRFRSRSSLHAFLLKNVEDNLDISLFSFTASKDDVTAASQMLPTQIRKGRTKKKRANKQEETTENLDPPPNESTRAACSRRRTPEADVKSADDTNHVSDVCPEETDETMESCVQDAVVQDDVTLQRSHQRAGLRGKLLQTTPSVKRKPTSTDHEDKQGDAQSSIPTLNVHPATDSDSEGERGEKMKNVHSKGGNEPNSEQETDADSRINVEDKVLLPDVPVNSCTPVRDSQNRPKSLDDKRKTSPYFSGKLSNDGLSPPRRKVFKKWTPPRSPFNLVQETLFHDPWKLLVATIFLNRTTGKVAIPVLWQFFEQYSSAELTREADWKPISELMQPLGLYELRAKTLIRFSDEYLTKQWRYPIELHGIGKYGNDSYRIFCVGEWRDVTPEDHMLNKYHAWLWENHETLGI</sequence>
<evidence type="ECO:0000256" key="7">
    <source>
        <dbReference type="ARBA" id="ARBA00023242"/>
    </source>
</evidence>
<comment type="subcellular location">
    <subcellularLocation>
        <location evidence="1">Nucleus</location>
    </subcellularLocation>
</comment>
<dbReference type="Pfam" id="PF01429">
    <property type="entry name" value="MBD"/>
    <property type="match status" value="1"/>
</dbReference>
<keyword evidence="7" id="KW-0539">Nucleus</keyword>
<feature type="compositionally biased region" description="Basic and acidic residues" evidence="13">
    <location>
        <begin position="384"/>
        <end position="396"/>
    </location>
</feature>
<dbReference type="InterPro" id="IPR045138">
    <property type="entry name" value="MeCP2/MBD4"/>
</dbReference>
<keyword evidence="6" id="KW-0234">DNA repair</keyword>
<evidence type="ECO:0000259" key="14">
    <source>
        <dbReference type="PROSITE" id="PS50982"/>
    </source>
</evidence>
<dbReference type="GO" id="GO:0006281">
    <property type="term" value="P:DNA repair"/>
    <property type="evidence" value="ECO:0007669"/>
    <property type="project" value="UniProtKB-KW"/>
</dbReference>
<evidence type="ECO:0000256" key="9">
    <source>
        <dbReference type="ARBA" id="ARBA00062707"/>
    </source>
</evidence>
<evidence type="ECO:0000256" key="3">
    <source>
        <dbReference type="ARBA" id="ARBA00022763"/>
    </source>
</evidence>
<evidence type="ECO:0000256" key="11">
    <source>
        <dbReference type="ARBA" id="ARBA00076709"/>
    </source>
</evidence>
<dbReference type="GO" id="GO:0003677">
    <property type="term" value="F:DNA binding"/>
    <property type="evidence" value="ECO:0007669"/>
    <property type="project" value="UniProtKB-KW"/>
</dbReference>
<reference evidence="15 16" key="1">
    <citation type="journal article" date="2021" name="Sci. Rep.">
        <title>Chromosome anchoring in Senegalese sole (Solea senegalensis) reveals sex-associated markers and genome rearrangements in flatfish.</title>
        <authorList>
            <person name="Guerrero-Cozar I."/>
            <person name="Gomez-Garrido J."/>
            <person name="Berbel C."/>
            <person name="Martinez-Blanch J.F."/>
            <person name="Alioto T."/>
            <person name="Claros M.G."/>
            <person name="Gagnaire P.A."/>
            <person name="Manchado M."/>
        </authorList>
    </citation>
    <scope>NUCLEOTIDE SEQUENCE [LARGE SCALE GENOMIC DNA]</scope>
    <source>
        <strain evidence="15">Sse05_10M</strain>
    </source>
</reference>
<feature type="region of interest" description="Disordered" evidence="13">
    <location>
        <begin position="193"/>
        <end position="257"/>
    </location>
</feature>
<dbReference type="InterPro" id="IPR001739">
    <property type="entry name" value="Methyl_CpG_DNA-bd"/>
</dbReference>
<dbReference type="GO" id="GO:0016787">
    <property type="term" value="F:hydrolase activity"/>
    <property type="evidence" value="ECO:0007669"/>
    <property type="project" value="UniProtKB-KW"/>
</dbReference>
<dbReference type="Proteomes" id="UP000693946">
    <property type="component" value="Linkage Group LG11"/>
</dbReference>
<dbReference type="AlphaFoldDB" id="A0AAV6STI9"/>
<evidence type="ECO:0000313" key="15">
    <source>
        <dbReference type="EMBL" id="KAG7520796.1"/>
    </source>
</evidence>
<keyword evidence="2" id="KW-0597">Phosphoprotein</keyword>
<comment type="function">
    <text evidence="8">Mismatch-specific DNA N-glycosylase involved in DNA repair. Has thymine glycosylase activity and is specific for G:T mismatches within methylated and unmethylated CpG sites. Can also remove uracil or 5-fluorouracil in G:U mismatches. Has no lyase activity. Was first identified as methyl-CpG-binding protein.</text>
</comment>
<dbReference type="FunFam" id="1.10.340.30:FF:000051">
    <property type="entry name" value="Methyl-CpG-binding domain protein 4"/>
    <property type="match status" value="1"/>
</dbReference>
<keyword evidence="4" id="KW-0378">Hydrolase</keyword>
<dbReference type="CDD" id="cd01396">
    <property type="entry name" value="MeCP2_MBD"/>
    <property type="match status" value="1"/>
</dbReference>